<reference evidence="1" key="1">
    <citation type="submission" date="2021-03" db="EMBL/GenBank/DDBJ databases">
        <title>Draft genome sequence of rust myrtle Austropuccinia psidii MF-1, a brazilian biotype.</title>
        <authorList>
            <person name="Quecine M.C."/>
            <person name="Pachon D.M.R."/>
            <person name="Bonatelli M.L."/>
            <person name="Correr F.H."/>
            <person name="Franceschini L.M."/>
            <person name="Leite T.F."/>
            <person name="Margarido G.R.A."/>
            <person name="Almeida C.A."/>
            <person name="Ferrarezi J.A."/>
            <person name="Labate C.A."/>
        </authorList>
    </citation>
    <scope>NUCLEOTIDE SEQUENCE</scope>
    <source>
        <strain evidence="1">MF-1</strain>
    </source>
</reference>
<dbReference type="EMBL" id="AVOT02020011">
    <property type="protein sequence ID" value="MBW0507949.1"/>
    <property type="molecule type" value="Genomic_DNA"/>
</dbReference>
<comment type="caution">
    <text evidence="1">The sequence shown here is derived from an EMBL/GenBank/DDBJ whole genome shotgun (WGS) entry which is preliminary data.</text>
</comment>
<dbReference type="OrthoDB" id="3158924at2759"/>
<keyword evidence="2" id="KW-1185">Reference proteome</keyword>
<dbReference type="AlphaFoldDB" id="A0A9Q3DR95"/>
<evidence type="ECO:0000313" key="1">
    <source>
        <dbReference type="EMBL" id="MBW0507949.1"/>
    </source>
</evidence>
<gene>
    <name evidence="1" type="ORF">O181_047664</name>
</gene>
<dbReference type="Proteomes" id="UP000765509">
    <property type="component" value="Unassembled WGS sequence"/>
</dbReference>
<accession>A0A9Q3DR95</accession>
<sequence length="109" mass="12474">MNDNFNYENENWNKIHKVTDFNEGDLVLVSTMKTNNIKGPKKPKNSYVGPFVLIVLHGTNEGQREFSGELKNKHPTFPVSLIKPYKQADKEFLFFKEPGSFSFTTSGTE</sequence>
<name>A0A9Q3DR95_9BASI</name>
<proteinExistence type="predicted"/>
<protein>
    <submittedName>
        <fullName evidence="1">Uncharacterized protein</fullName>
    </submittedName>
</protein>
<organism evidence="1 2">
    <name type="scientific">Austropuccinia psidii MF-1</name>
    <dbReference type="NCBI Taxonomy" id="1389203"/>
    <lineage>
        <taxon>Eukaryota</taxon>
        <taxon>Fungi</taxon>
        <taxon>Dikarya</taxon>
        <taxon>Basidiomycota</taxon>
        <taxon>Pucciniomycotina</taxon>
        <taxon>Pucciniomycetes</taxon>
        <taxon>Pucciniales</taxon>
        <taxon>Sphaerophragmiaceae</taxon>
        <taxon>Austropuccinia</taxon>
    </lineage>
</organism>
<evidence type="ECO:0000313" key="2">
    <source>
        <dbReference type="Proteomes" id="UP000765509"/>
    </source>
</evidence>